<comment type="subcellular location">
    <subcellularLocation>
        <location evidence="1">Plastid</location>
    </subcellularLocation>
</comment>
<dbReference type="InterPro" id="IPR006843">
    <property type="entry name" value="PAP/fibrillin_dom"/>
</dbReference>
<reference evidence="5 6" key="1">
    <citation type="journal article" date="2014" name="Nat. Commun.">
        <title>Klebsormidium flaccidum genome reveals primary factors for plant terrestrial adaptation.</title>
        <authorList>
            <person name="Hori K."/>
            <person name="Maruyama F."/>
            <person name="Fujisawa T."/>
            <person name="Togashi T."/>
            <person name="Yamamoto N."/>
            <person name="Seo M."/>
            <person name="Sato S."/>
            <person name="Yamada T."/>
            <person name="Mori H."/>
            <person name="Tajima N."/>
            <person name="Moriyama T."/>
            <person name="Ikeuchi M."/>
            <person name="Watanabe M."/>
            <person name="Wada H."/>
            <person name="Kobayashi K."/>
            <person name="Saito M."/>
            <person name="Masuda T."/>
            <person name="Sasaki-Sekimoto Y."/>
            <person name="Mashiguchi K."/>
            <person name="Awai K."/>
            <person name="Shimojima M."/>
            <person name="Masuda S."/>
            <person name="Iwai M."/>
            <person name="Nobusawa T."/>
            <person name="Narise T."/>
            <person name="Kondo S."/>
            <person name="Saito H."/>
            <person name="Sato R."/>
            <person name="Murakawa M."/>
            <person name="Ihara Y."/>
            <person name="Oshima-Yamada Y."/>
            <person name="Ohtaka K."/>
            <person name="Satoh M."/>
            <person name="Sonobe K."/>
            <person name="Ishii M."/>
            <person name="Ohtani R."/>
            <person name="Kanamori-Sato M."/>
            <person name="Honoki R."/>
            <person name="Miyazaki D."/>
            <person name="Mochizuki H."/>
            <person name="Umetsu J."/>
            <person name="Higashi K."/>
            <person name="Shibata D."/>
            <person name="Kamiya Y."/>
            <person name="Sato N."/>
            <person name="Nakamura Y."/>
            <person name="Tabata S."/>
            <person name="Ida S."/>
            <person name="Kurokawa K."/>
            <person name="Ohta H."/>
        </authorList>
    </citation>
    <scope>NUCLEOTIDE SEQUENCE [LARGE SCALE GENOMIC DNA]</scope>
    <source>
        <strain evidence="5 6">NIES-2285</strain>
    </source>
</reference>
<evidence type="ECO:0000259" key="4">
    <source>
        <dbReference type="Pfam" id="PF04755"/>
    </source>
</evidence>
<protein>
    <recommendedName>
        <fullName evidence="4">Plastid lipid-associated protein/fibrillin conserved domain-containing protein</fullName>
    </recommendedName>
</protein>
<proteinExistence type="predicted"/>
<keyword evidence="2" id="KW-0934">Plastid</keyword>
<dbReference type="GO" id="GO:0009535">
    <property type="term" value="C:chloroplast thylakoid membrane"/>
    <property type="evidence" value="ECO:0000318"/>
    <property type="project" value="GO_Central"/>
</dbReference>
<gene>
    <name evidence="5" type="ORF">KFL_000160320</name>
</gene>
<dbReference type="OrthoDB" id="45035at2759"/>
<dbReference type="Proteomes" id="UP000054558">
    <property type="component" value="Unassembled WGS sequence"/>
</dbReference>
<dbReference type="OMA" id="WDVLYCS"/>
<keyword evidence="6" id="KW-1185">Reference proteome</keyword>
<dbReference type="Pfam" id="PF04755">
    <property type="entry name" value="PAP_fibrillin"/>
    <property type="match status" value="1"/>
</dbReference>
<dbReference type="InterPro" id="IPR039633">
    <property type="entry name" value="PAP"/>
</dbReference>
<feature type="region of interest" description="Disordered" evidence="3">
    <location>
        <begin position="1"/>
        <end position="21"/>
    </location>
</feature>
<accession>A0A1Y1HN70</accession>
<evidence type="ECO:0000256" key="2">
    <source>
        <dbReference type="ARBA" id="ARBA00022640"/>
    </source>
</evidence>
<sequence length="199" mass="21452">MLRNGQGVPRAAVTDSSATAATGADTRALVESLLTKIANTDRGAAMTEEQKAEAARLIAQLEKVGTKDPLKDPRIFGDWEVVYSSNPTSSGGSFRSTLGRTVLKTRDMVQAVKEPNVVGNQVAFNALGVIPGEVTLEGTLTTDDYIWADVKFKRPTFKLGPFSFSFGGDSSVRLATTYLDERIRLGKGSRGSSFVFKRK</sequence>
<organism evidence="5 6">
    <name type="scientific">Klebsormidium nitens</name>
    <name type="common">Green alga</name>
    <name type="synonym">Ulothrix nitens</name>
    <dbReference type="NCBI Taxonomy" id="105231"/>
    <lineage>
        <taxon>Eukaryota</taxon>
        <taxon>Viridiplantae</taxon>
        <taxon>Streptophyta</taxon>
        <taxon>Klebsormidiophyceae</taxon>
        <taxon>Klebsormidiales</taxon>
        <taxon>Klebsormidiaceae</taxon>
        <taxon>Klebsormidium</taxon>
    </lineage>
</organism>
<evidence type="ECO:0000313" key="5">
    <source>
        <dbReference type="EMBL" id="GAQ78629.1"/>
    </source>
</evidence>
<evidence type="ECO:0000313" key="6">
    <source>
        <dbReference type="Proteomes" id="UP000054558"/>
    </source>
</evidence>
<evidence type="ECO:0000256" key="3">
    <source>
        <dbReference type="SAM" id="MobiDB-lite"/>
    </source>
</evidence>
<dbReference type="EMBL" id="DF236965">
    <property type="protein sequence ID" value="GAQ78629.1"/>
    <property type="molecule type" value="Genomic_DNA"/>
</dbReference>
<feature type="domain" description="Plastid lipid-associated protein/fibrillin conserved" evidence="4">
    <location>
        <begin position="30"/>
        <end position="159"/>
    </location>
</feature>
<dbReference type="PANTHER" id="PTHR31906">
    <property type="entry name" value="PLASTID-LIPID-ASSOCIATED PROTEIN 4, CHLOROPLASTIC-RELATED"/>
    <property type="match status" value="1"/>
</dbReference>
<name>A0A1Y1HN70_KLENI</name>
<dbReference type="STRING" id="105231.A0A1Y1HN70"/>
<feature type="compositionally biased region" description="Low complexity" evidence="3">
    <location>
        <begin position="10"/>
        <end position="21"/>
    </location>
</feature>
<evidence type="ECO:0000256" key="1">
    <source>
        <dbReference type="ARBA" id="ARBA00004474"/>
    </source>
</evidence>
<dbReference type="AlphaFoldDB" id="A0A1Y1HN70"/>